<dbReference type="AlphaFoldDB" id="A0A7H0HHV7"/>
<dbReference type="Gene3D" id="3.30.70.100">
    <property type="match status" value="1"/>
</dbReference>
<dbReference type="InterPro" id="IPR011008">
    <property type="entry name" value="Dimeric_a/b-barrel"/>
</dbReference>
<sequence length="105" mass="11903">MIKVTGIYRWREGATFDHAYYEHEHMRITREALAPLGLMRLESDRMLHARDPGPGQVVAISHAYFASLPEAQAAVRQAGATLMADVPRYTNLQPETHFSEVRTHS</sequence>
<reference evidence="1 2" key="1">
    <citation type="submission" date="2020-08" db="EMBL/GenBank/DDBJ databases">
        <title>Genome sequence of Acidovorax monticola KACC 19171T.</title>
        <authorList>
            <person name="Hyun D.-W."/>
            <person name="Bae J.-W."/>
        </authorList>
    </citation>
    <scope>NUCLEOTIDE SEQUENCE [LARGE SCALE GENOMIC DNA]</scope>
    <source>
        <strain evidence="1 2">KACC 19171</strain>
    </source>
</reference>
<dbReference type="KEGG" id="amon:H9L24_04180"/>
<dbReference type="PANTHER" id="PTHR40260:SF2">
    <property type="entry name" value="BLR8190 PROTEIN"/>
    <property type="match status" value="1"/>
</dbReference>
<dbReference type="SUPFAM" id="SSF54909">
    <property type="entry name" value="Dimeric alpha+beta barrel"/>
    <property type="match status" value="1"/>
</dbReference>
<dbReference type="EMBL" id="CP060790">
    <property type="protein sequence ID" value="QNP60123.1"/>
    <property type="molecule type" value="Genomic_DNA"/>
</dbReference>
<organism evidence="1 2">
    <name type="scientific">Paenacidovorax monticola</name>
    <dbReference type="NCBI Taxonomy" id="1926868"/>
    <lineage>
        <taxon>Bacteria</taxon>
        <taxon>Pseudomonadati</taxon>
        <taxon>Pseudomonadota</taxon>
        <taxon>Betaproteobacteria</taxon>
        <taxon>Burkholderiales</taxon>
        <taxon>Comamonadaceae</taxon>
        <taxon>Paenacidovorax</taxon>
    </lineage>
</organism>
<dbReference type="NCBIfam" id="TIGR02118">
    <property type="entry name" value="EthD family reductase"/>
    <property type="match status" value="1"/>
</dbReference>
<protein>
    <submittedName>
        <fullName evidence="1">EthD family reductase</fullName>
    </submittedName>
</protein>
<evidence type="ECO:0000313" key="2">
    <source>
        <dbReference type="Proteomes" id="UP000516057"/>
    </source>
</evidence>
<dbReference type="RefSeq" id="WP_187737104.1">
    <property type="nucleotide sequence ID" value="NZ_CP060790.1"/>
</dbReference>
<evidence type="ECO:0000313" key="1">
    <source>
        <dbReference type="EMBL" id="QNP60123.1"/>
    </source>
</evidence>
<name>A0A7H0HHV7_9BURK</name>
<keyword evidence="2" id="KW-1185">Reference proteome</keyword>
<dbReference type="PANTHER" id="PTHR40260">
    <property type="entry name" value="BLR8190 PROTEIN"/>
    <property type="match status" value="1"/>
</dbReference>
<dbReference type="GO" id="GO:0016491">
    <property type="term" value="F:oxidoreductase activity"/>
    <property type="evidence" value="ECO:0007669"/>
    <property type="project" value="InterPro"/>
</dbReference>
<dbReference type="Proteomes" id="UP000516057">
    <property type="component" value="Chromosome"/>
</dbReference>
<dbReference type="InterPro" id="IPR009799">
    <property type="entry name" value="EthD_dom"/>
</dbReference>
<proteinExistence type="predicted"/>
<gene>
    <name evidence="1" type="ORF">H9L24_04180</name>
</gene>
<accession>A0A7H0HHV7</accession>